<evidence type="ECO:0000256" key="1">
    <source>
        <dbReference type="ARBA" id="ARBA00022527"/>
    </source>
</evidence>
<reference evidence="9" key="1">
    <citation type="submission" date="2016-06" db="UniProtKB">
        <authorList>
            <consortium name="WormBaseParasite"/>
        </authorList>
    </citation>
    <scope>IDENTIFICATION</scope>
</reference>
<dbReference type="PANTHER" id="PTHR11584:SF369">
    <property type="entry name" value="MITOGEN-ACTIVATED PROTEIN KINASE KINASE KINASE 19-RELATED"/>
    <property type="match status" value="1"/>
</dbReference>
<accession>A0A183JUI4</accession>
<evidence type="ECO:0000313" key="9">
    <source>
        <dbReference type="WBParaSite" id="SCUD_0000637501-mRNA-1"/>
    </source>
</evidence>
<evidence type="ECO:0000259" key="6">
    <source>
        <dbReference type="PROSITE" id="PS50011"/>
    </source>
</evidence>
<proteinExistence type="predicted"/>
<evidence type="ECO:0000256" key="2">
    <source>
        <dbReference type="ARBA" id="ARBA00022679"/>
    </source>
</evidence>
<keyword evidence="5" id="KW-0067">ATP-binding</keyword>
<evidence type="ECO:0000313" key="7">
    <source>
        <dbReference type="EMBL" id="VDP03413.1"/>
    </source>
</evidence>
<dbReference type="SUPFAM" id="SSF56112">
    <property type="entry name" value="Protein kinase-like (PK-like)"/>
    <property type="match status" value="1"/>
</dbReference>
<sequence>MLQLDHPNILRLFGAVHCVKRGFVDLFIEWMPGGSITSLLQQYGAFNESITLNYGIQLIRGLAYLHKHGILHRDLKGNLK</sequence>
<evidence type="ECO:0000256" key="5">
    <source>
        <dbReference type="ARBA" id="ARBA00022840"/>
    </source>
</evidence>
<dbReference type="AlphaFoldDB" id="A0A183JUI4"/>
<evidence type="ECO:0000313" key="8">
    <source>
        <dbReference type="Proteomes" id="UP000279833"/>
    </source>
</evidence>
<keyword evidence="4" id="KW-0418">Kinase</keyword>
<dbReference type="GO" id="GO:0005524">
    <property type="term" value="F:ATP binding"/>
    <property type="evidence" value="ECO:0007669"/>
    <property type="project" value="UniProtKB-KW"/>
</dbReference>
<feature type="domain" description="Protein kinase" evidence="6">
    <location>
        <begin position="1"/>
        <end position="80"/>
    </location>
</feature>
<dbReference type="WBParaSite" id="SCUD_0000637501-mRNA-1">
    <property type="protein sequence ID" value="SCUD_0000637501-mRNA-1"/>
    <property type="gene ID" value="SCUD_0000637501"/>
</dbReference>
<dbReference type="PANTHER" id="PTHR11584">
    <property type="entry name" value="SERINE/THREONINE PROTEIN KINASE"/>
    <property type="match status" value="1"/>
</dbReference>
<keyword evidence="3" id="KW-0547">Nucleotide-binding</keyword>
<organism evidence="9">
    <name type="scientific">Schistosoma curassoni</name>
    <dbReference type="NCBI Taxonomy" id="6186"/>
    <lineage>
        <taxon>Eukaryota</taxon>
        <taxon>Metazoa</taxon>
        <taxon>Spiralia</taxon>
        <taxon>Lophotrochozoa</taxon>
        <taxon>Platyhelminthes</taxon>
        <taxon>Trematoda</taxon>
        <taxon>Digenea</taxon>
        <taxon>Strigeidida</taxon>
        <taxon>Schistosomatoidea</taxon>
        <taxon>Schistosomatidae</taxon>
        <taxon>Schistosoma</taxon>
    </lineage>
</organism>
<keyword evidence="8" id="KW-1185">Reference proteome</keyword>
<dbReference type="InterPro" id="IPR011009">
    <property type="entry name" value="Kinase-like_dom_sf"/>
</dbReference>
<dbReference type="STRING" id="6186.A0A183JUI4"/>
<dbReference type="Gene3D" id="1.10.510.10">
    <property type="entry name" value="Transferase(Phosphotransferase) domain 1"/>
    <property type="match status" value="1"/>
</dbReference>
<keyword evidence="2" id="KW-0808">Transferase</keyword>
<name>A0A183JUI4_9TREM</name>
<evidence type="ECO:0000256" key="4">
    <source>
        <dbReference type="ARBA" id="ARBA00022777"/>
    </source>
</evidence>
<dbReference type="EMBL" id="UZAK01013809">
    <property type="protein sequence ID" value="VDP03413.1"/>
    <property type="molecule type" value="Genomic_DNA"/>
</dbReference>
<protein>
    <submittedName>
        <fullName evidence="9">Protein kinase domain-containing protein</fullName>
    </submittedName>
</protein>
<dbReference type="PROSITE" id="PS50011">
    <property type="entry name" value="PROTEIN_KINASE_DOM"/>
    <property type="match status" value="1"/>
</dbReference>
<dbReference type="GO" id="GO:0004674">
    <property type="term" value="F:protein serine/threonine kinase activity"/>
    <property type="evidence" value="ECO:0007669"/>
    <property type="project" value="UniProtKB-KW"/>
</dbReference>
<dbReference type="Pfam" id="PF00069">
    <property type="entry name" value="Pkinase"/>
    <property type="match status" value="1"/>
</dbReference>
<dbReference type="InterPro" id="IPR000719">
    <property type="entry name" value="Prot_kinase_dom"/>
</dbReference>
<reference evidence="7 8" key="2">
    <citation type="submission" date="2018-11" db="EMBL/GenBank/DDBJ databases">
        <authorList>
            <consortium name="Pathogen Informatics"/>
        </authorList>
    </citation>
    <scope>NUCLEOTIDE SEQUENCE [LARGE SCALE GENOMIC DNA]</scope>
    <source>
        <strain evidence="7">Dakar</strain>
        <strain evidence="8">Dakar, Senegal</strain>
    </source>
</reference>
<dbReference type="Proteomes" id="UP000279833">
    <property type="component" value="Unassembled WGS sequence"/>
</dbReference>
<evidence type="ECO:0000256" key="3">
    <source>
        <dbReference type="ARBA" id="ARBA00022741"/>
    </source>
</evidence>
<gene>
    <name evidence="7" type="ORF">SCUD_LOCUS6375</name>
</gene>
<keyword evidence="1" id="KW-0723">Serine/threonine-protein kinase</keyword>